<keyword evidence="5" id="KW-1185">Reference proteome</keyword>
<name>A0A485KYP1_9STRA</name>
<dbReference type="EMBL" id="CAADRA010005483">
    <property type="protein sequence ID" value="VFT90389.1"/>
    <property type="molecule type" value="Genomic_DNA"/>
</dbReference>
<feature type="compositionally biased region" description="Low complexity" evidence="1">
    <location>
        <begin position="346"/>
        <end position="368"/>
    </location>
</feature>
<evidence type="ECO:0000256" key="2">
    <source>
        <dbReference type="SAM" id="Phobius"/>
    </source>
</evidence>
<feature type="compositionally biased region" description="Pro residues" evidence="1">
    <location>
        <begin position="281"/>
        <end position="293"/>
    </location>
</feature>
<sequence>MSKGLPRRSRSLEEDKDKASPWPTIILVGVGIGLVVGVLLLFFFKRCQRRKEPQFEEFVDPYSQDPYGNESHMNMQSSKSTVPPMARTASRFQSLAYNHDDGKGAVTAALDRQSSNVVLMEEHPPTPVHYQESLRHDKQQHARNTVQDDVLLPHNPQRQPSRQASNHSRTSNDTANMPQIHVQPHHHAAPPRRQESATSAAAADEVHLPHRAKASSKSTLSKAEARAAKKAQLIAQLGGTGLANNMKTTQQAKDSAAATPAPRLVLLEDANLYIDPKYRRPPPPPAQASPPRPMRVVDDEAYTTDTNQPYDTLPLGAEAGSYARLQQQQTLIQAMQAGLPKHPVAPSSLPKQQQQQQPSQFQPYQQQSMGYHAPTMNDDDDDNEQMYKTDINQLYDTLPLGAEAGTYHKETTRPPVNPPKVDDDEYRPFEDHIYETSQADDSMPLGMEAGQFAKVNPELFQLQGGARTTVEVKVRLT</sequence>
<feature type="compositionally biased region" description="Polar residues" evidence="1">
    <location>
        <begin position="156"/>
        <end position="177"/>
    </location>
</feature>
<evidence type="ECO:0000313" key="3">
    <source>
        <dbReference type="EMBL" id="KAF0695657.1"/>
    </source>
</evidence>
<dbReference type="AlphaFoldDB" id="A0A485KYP1"/>
<feature type="region of interest" description="Disordered" evidence="1">
    <location>
        <begin position="340"/>
        <end position="375"/>
    </location>
</feature>
<accession>A0A485KYP1</accession>
<dbReference type="OrthoDB" id="79862at2759"/>
<evidence type="ECO:0000256" key="1">
    <source>
        <dbReference type="SAM" id="MobiDB-lite"/>
    </source>
</evidence>
<organism evidence="4 5">
    <name type="scientific">Aphanomyces stellatus</name>
    <dbReference type="NCBI Taxonomy" id="120398"/>
    <lineage>
        <taxon>Eukaryota</taxon>
        <taxon>Sar</taxon>
        <taxon>Stramenopiles</taxon>
        <taxon>Oomycota</taxon>
        <taxon>Saprolegniomycetes</taxon>
        <taxon>Saprolegniales</taxon>
        <taxon>Verrucalvaceae</taxon>
        <taxon>Aphanomyces</taxon>
    </lineage>
</organism>
<keyword evidence="2" id="KW-1133">Transmembrane helix</keyword>
<keyword evidence="2" id="KW-0472">Membrane</keyword>
<reference evidence="4 5" key="1">
    <citation type="submission" date="2019-03" db="EMBL/GenBank/DDBJ databases">
        <authorList>
            <person name="Gaulin E."/>
            <person name="Dumas B."/>
        </authorList>
    </citation>
    <scope>NUCLEOTIDE SEQUENCE [LARGE SCALE GENOMIC DNA]</scope>
    <source>
        <strain evidence="4">CBS 568.67</strain>
    </source>
</reference>
<keyword evidence="2" id="KW-0812">Transmembrane</keyword>
<gene>
    <name evidence="4" type="primary">Aste57867_13551</name>
    <name evidence="3" type="ORF">As57867_013501</name>
    <name evidence="4" type="ORF">ASTE57867_13551</name>
</gene>
<reference evidence="3" key="2">
    <citation type="submission" date="2019-06" db="EMBL/GenBank/DDBJ databases">
        <title>Genomics analysis of Aphanomyces spp. identifies a new class of oomycete effector associated with host adaptation.</title>
        <authorList>
            <person name="Gaulin E."/>
        </authorList>
    </citation>
    <scope>NUCLEOTIDE SEQUENCE</scope>
    <source>
        <strain evidence="3">CBS 578.67</strain>
    </source>
</reference>
<proteinExistence type="predicted"/>
<dbReference type="Proteomes" id="UP000332933">
    <property type="component" value="Unassembled WGS sequence"/>
</dbReference>
<feature type="region of interest" description="Disordered" evidence="1">
    <location>
        <begin position="151"/>
        <end position="203"/>
    </location>
</feature>
<feature type="region of interest" description="Disordered" evidence="1">
    <location>
        <begin position="275"/>
        <end position="294"/>
    </location>
</feature>
<evidence type="ECO:0000313" key="4">
    <source>
        <dbReference type="EMBL" id="VFT90389.1"/>
    </source>
</evidence>
<feature type="transmembrane region" description="Helical" evidence="2">
    <location>
        <begin position="20"/>
        <end position="44"/>
    </location>
</feature>
<protein>
    <submittedName>
        <fullName evidence="4">Aste57867_13551 protein</fullName>
    </submittedName>
</protein>
<evidence type="ECO:0000313" key="5">
    <source>
        <dbReference type="Proteomes" id="UP000332933"/>
    </source>
</evidence>
<dbReference type="EMBL" id="VJMH01005462">
    <property type="protein sequence ID" value="KAF0695657.1"/>
    <property type="molecule type" value="Genomic_DNA"/>
</dbReference>